<reference evidence="3" key="1">
    <citation type="submission" date="2019-11" db="EMBL/GenBank/DDBJ databases">
        <title>The complete genome sequence of Saccharopolyspora sp. E2A.</title>
        <authorList>
            <person name="Zhang G."/>
        </authorList>
    </citation>
    <scope>NUCLEOTIDE SEQUENCE [LARGE SCALE GENOMIC DNA]</scope>
    <source>
        <strain evidence="3">E2A</strain>
    </source>
</reference>
<keyword evidence="3" id="KW-1185">Reference proteome</keyword>
<dbReference type="RefSeq" id="WP_154074925.1">
    <property type="nucleotide sequence ID" value="NZ_CP045929.1"/>
</dbReference>
<dbReference type="PANTHER" id="PTHR46623">
    <property type="entry name" value="CARBOXYMETHYLENEBUTENOLIDASE-RELATED"/>
    <property type="match status" value="1"/>
</dbReference>
<dbReference type="EMBL" id="CP045929">
    <property type="protein sequence ID" value="QGK68316.1"/>
    <property type="molecule type" value="Genomic_DNA"/>
</dbReference>
<proteinExistence type="predicted"/>
<accession>A0A5Q3Q480</accession>
<feature type="domain" description="Dienelactone hydrolase" evidence="1">
    <location>
        <begin position="20"/>
        <end position="229"/>
    </location>
</feature>
<protein>
    <submittedName>
        <fullName evidence="2">Carboxymethylenebutenolidase</fullName>
    </submittedName>
</protein>
<dbReference type="GO" id="GO:0016787">
    <property type="term" value="F:hydrolase activity"/>
    <property type="evidence" value="ECO:0007669"/>
    <property type="project" value="InterPro"/>
</dbReference>
<evidence type="ECO:0000313" key="2">
    <source>
        <dbReference type="EMBL" id="QGK68316.1"/>
    </source>
</evidence>
<dbReference type="Gene3D" id="3.40.50.1820">
    <property type="entry name" value="alpha/beta hydrolase"/>
    <property type="match status" value="1"/>
</dbReference>
<dbReference type="InterPro" id="IPR002925">
    <property type="entry name" value="Dienelactn_hydro"/>
</dbReference>
<sequence length="233" mass="25164">MTDTRIETVALTDGTELRLTVAEPDNVVRGGLVVLHEARGVTPRVRELVSALAEEGWLAAAPHLYHRIGVDELDAEHLDEDVHDQVQDLDVDSVIDDADATFLWLGDRGVAVDRLGVMGFDVGGAAALVVAARRQLGAAVTIGGGGILEPLSDSLPALIDIVSDVGCPWLGLYGADSSIPRDQIDKLREVADGAPVATDVVRFPASDHRFESEPESAHEAWKRTRNWFDLHLR</sequence>
<dbReference type="Proteomes" id="UP000371041">
    <property type="component" value="Chromosome"/>
</dbReference>
<organism evidence="2 3">
    <name type="scientific">Allosaccharopolyspora coralli</name>
    <dbReference type="NCBI Taxonomy" id="2665642"/>
    <lineage>
        <taxon>Bacteria</taxon>
        <taxon>Bacillati</taxon>
        <taxon>Actinomycetota</taxon>
        <taxon>Actinomycetes</taxon>
        <taxon>Pseudonocardiales</taxon>
        <taxon>Pseudonocardiaceae</taxon>
        <taxon>Allosaccharopolyspora</taxon>
    </lineage>
</organism>
<dbReference type="SUPFAM" id="SSF53474">
    <property type="entry name" value="alpha/beta-Hydrolases"/>
    <property type="match status" value="1"/>
</dbReference>
<name>A0A5Q3Q480_9PSEU</name>
<dbReference type="InterPro" id="IPR029058">
    <property type="entry name" value="AB_hydrolase_fold"/>
</dbReference>
<dbReference type="AlphaFoldDB" id="A0A5Q3Q480"/>
<evidence type="ECO:0000259" key="1">
    <source>
        <dbReference type="Pfam" id="PF01738"/>
    </source>
</evidence>
<dbReference type="Pfam" id="PF01738">
    <property type="entry name" value="DLH"/>
    <property type="match status" value="1"/>
</dbReference>
<dbReference type="KEGG" id="sace:GIY23_00930"/>
<evidence type="ECO:0000313" key="3">
    <source>
        <dbReference type="Proteomes" id="UP000371041"/>
    </source>
</evidence>
<dbReference type="PANTHER" id="PTHR46623:SF6">
    <property type="entry name" value="ALPHA_BETA-HYDROLASES SUPERFAMILY PROTEIN"/>
    <property type="match status" value="1"/>
</dbReference>
<gene>
    <name evidence="2" type="ORF">GIY23_00930</name>
</gene>
<dbReference type="InterPro" id="IPR051049">
    <property type="entry name" value="Dienelactone_hydrolase-like"/>
</dbReference>